<reference evidence="2 3" key="2">
    <citation type="journal article" date="2011" name="PLoS Genet.">
        <title>Caenorhabditis briggsae recombinant inbred line genotypes reveal inter-strain incompatibility and the evolution of recombination.</title>
        <authorList>
            <person name="Ross J.A."/>
            <person name="Koboldt D.C."/>
            <person name="Staisch J.E."/>
            <person name="Chamberlin H.M."/>
            <person name="Gupta B.P."/>
            <person name="Miller R.D."/>
            <person name="Baird S.E."/>
            <person name="Haag E.S."/>
        </authorList>
    </citation>
    <scope>NUCLEOTIDE SEQUENCE [LARGE SCALE GENOMIC DNA]</scope>
    <source>
        <strain evidence="2 3">AF16</strain>
    </source>
</reference>
<dbReference type="KEGG" id="cbr:CBG_25029"/>
<dbReference type="AlphaFoldDB" id="A8WLZ9"/>
<evidence type="ECO:0000313" key="2">
    <source>
        <dbReference type="EMBL" id="CAP21498.1"/>
    </source>
</evidence>
<evidence type="ECO:0000256" key="1">
    <source>
        <dbReference type="SAM" id="MobiDB-lite"/>
    </source>
</evidence>
<dbReference type="WormBase" id="CBG25029">
    <property type="protein sequence ID" value="CBP25197"/>
    <property type="gene ID" value="WBGene00043001"/>
</dbReference>
<protein>
    <submittedName>
        <fullName evidence="2">Protein CBG25029</fullName>
    </submittedName>
</protein>
<dbReference type="HOGENOM" id="CLU_076183_0_0_1"/>
<sequence>MLQKPSKNSRLAEHTMSHLKTWNILVKTFHIPEENLKFFENSDSDFFPFLPYSMNKKRRWEVDFLEDLAGIQKSENFEILFLERTRKGAYDWPKYLESTMSEQFRIRVVHRISRNPNFEIYEKQEINSIFGQDFKNFEASKSENSGIIAYNFIKSPENSMKIFGKKCISEKDNSWPYTSGWIRVRRQKNLKKELKRFEIFEENSEENSEFLENLEPQKPKNQK</sequence>
<gene>
    <name evidence="2 4" type="ORF">CBG25029</name>
    <name evidence="2" type="ORF">CBG_25029</name>
</gene>
<dbReference type="EMBL" id="HE601165">
    <property type="protein sequence ID" value="CAP21498.1"/>
    <property type="molecule type" value="Genomic_DNA"/>
</dbReference>
<accession>A8WLZ9</accession>
<dbReference type="GeneID" id="8590675"/>
<reference evidence="2 3" key="1">
    <citation type="journal article" date="2003" name="PLoS Biol.">
        <title>The genome sequence of Caenorhabditis briggsae: a platform for comparative genomics.</title>
        <authorList>
            <person name="Stein L.D."/>
            <person name="Bao Z."/>
            <person name="Blasiar D."/>
            <person name="Blumenthal T."/>
            <person name="Brent M.R."/>
            <person name="Chen N."/>
            <person name="Chinwalla A."/>
            <person name="Clarke L."/>
            <person name="Clee C."/>
            <person name="Coghlan A."/>
            <person name="Coulson A."/>
            <person name="D'Eustachio P."/>
            <person name="Fitch D.H."/>
            <person name="Fulton L.A."/>
            <person name="Fulton R.E."/>
            <person name="Griffiths-Jones S."/>
            <person name="Harris T.W."/>
            <person name="Hillier L.W."/>
            <person name="Kamath R."/>
            <person name="Kuwabara P.E."/>
            <person name="Mardis E.R."/>
            <person name="Marra M.A."/>
            <person name="Miner T.L."/>
            <person name="Minx P."/>
            <person name="Mullikin J.C."/>
            <person name="Plumb R.W."/>
            <person name="Rogers J."/>
            <person name="Schein J.E."/>
            <person name="Sohrmann M."/>
            <person name="Spieth J."/>
            <person name="Stajich J.E."/>
            <person name="Wei C."/>
            <person name="Willey D."/>
            <person name="Wilson R.K."/>
            <person name="Durbin R."/>
            <person name="Waterston R.H."/>
        </authorList>
    </citation>
    <scope>NUCLEOTIDE SEQUENCE [LARGE SCALE GENOMIC DNA]</scope>
    <source>
        <strain evidence="2 3">AF16</strain>
    </source>
</reference>
<feature type="non-terminal residue" evidence="2">
    <location>
        <position position="223"/>
    </location>
</feature>
<proteinExistence type="predicted"/>
<dbReference type="OMA" id="FRIRAVH"/>
<organism evidence="2 3">
    <name type="scientific">Caenorhabditis briggsae</name>
    <dbReference type="NCBI Taxonomy" id="6238"/>
    <lineage>
        <taxon>Eukaryota</taxon>
        <taxon>Metazoa</taxon>
        <taxon>Ecdysozoa</taxon>
        <taxon>Nematoda</taxon>
        <taxon>Chromadorea</taxon>
        <taxon>Rhabditida</taxon>
        <taxon>Rhabditina</taxon>
        <taxon>Rhabditomorpha</taxon>
        <taxon>Rhabditoidea</taxon>
        <taxon>Rhabditidae</taxon>
        <taxon>Peloderinae</taxon>
        <taxon>Caenorhabditis</taxon>
    </lineage>
</organism>
<dbReference type="RefSeq" id="XP_002648669.1">
    <property type="nucleotide sequence ID" value="XM_002648623.1"/>
</dbReference>
<dbReference type="Proteomes" id="UP000008549">
    <property type="component" value="Unassembled WGS sequence"/>
</dbReference>
<feature type="region of interest" description="Disordered" evidence="1">
    <location>
        <begin position="204"/>
        <end position="223"/>
    </location>
</feature>
<evidence type="ECO:0000313" key="3">
    <source>
        <dbReference type="Proteomes" id="UP000008549"/>
    </source>
</evidence>
<dbReference type="CTD" id="8590675"/>
<dbReference type="eggNOG" id="ENOG502TDI5">
    <property type="taxonomic scope" value="Eukaryota"/>
</dbReference>
<name>A8WLZ9_CAEBR</name>
<keyword evidence="3" id="KW-1185">Reference proteome</keyword>
<evidence type="ECO:0000313" key="4">
    <source>
        <dbReference type="WormBase" id="CBG25029"/>
    </source>
</evidence>